<dbReference type="Gene3D" id="1.10.20.10">
    <property type="entry name" value="Histone, subunit A"/>
    <property type="match status" value="1"/>
</dbReference>
<keyword evidence="2" id="KW-0539">Nucleus</keyword>
<protein>
    <submittedName>
        <fullName evidence="5">Class 2 transcription repressor NC2, alpha subunit (DRAP1)</fullName>
        <ecNumber evidence="5">2.7.7.7</ecNumber>
    </submittedName>
</protein>
<gene>
    <name evidence="5" type="ORF">THOM_1475</name>
</gene>
<feature type="region of interest" description="Disordered" evidence="3">
    <location>
        <begin position="1"/>
        <end position="73"/>
    </location>
</feature>
<dbReference type="AlphaFoldDB" id="L7JWY5"/>
<dbReference type="GO" id="GO:0005634">
    <property type="term" value="C:nucleus"/>
    <property type="evidence" value="ECO:0007669"/>
    <property type="project" value="UniProtKB-SubCell"/>
</dbReference>
<keyword evidence="5" id="KW-0548">Nucleotidyltransferase</keyword>
<comment type="subcellular location">
    <subcellularLocation>
        <location evidence="1">Nucleus</location>
    </subcellularLocation>
</comment>
<reference evidence="5 6" key="1">
    <citation type="journal article" date="2012" name="PLoS Pathog.">
        <title>The genome of the obligate intracellular parasite Trachipleistophora hominis: new insights into microsporidian genome dynamics and reductive evolution.</title>
        <authorList>
            <person name="Heinz E."/>
            <person name="Williams T.A."/>
            <person name="Nakjang S."/>
            <person name="Noel C.J."/>
            <person name="Swan D.C."/>
            <person name="Goldberg A.V."/>
            <person name="Harris S.R."/>
            <person name="Weinmaier T."/>
            <person name="Markert S."/>
            <person name="Becher D."/>
            <person name="Bernhardt J."/>
            <person name="Dagan T."/>
            <person name="Hacker C."/>
            <person name="Lucocq J.M."/>
            <person name="Schweder T."/>
            <person name="Rattei T."/>
            <person name="Hall N."/>
            <person name="Hirt R.P."/>
            <person name="Embley T.M."/>
        </authorList>
    </citation>
    <scope>NUCLEOTIDE SEQUENCE [LARGE SCALE GENOMIC DNA]</scope>
</reference>
<sequence length="166" mass="18630">MARKSKNTKKEKRPKKAKINEPVAQESTNTAESNDKTECSVSARITDEQKCSTSTQAEDSKLTNGSNTNTSACSSVSTLALDKKKRFRFPTARIKKIMQSDEDVGKISTYAPVVLGKATELFLFELVNAAVKLAESDKRKVEVEDLERVVKENEQFIFLKSYRNEE</sequence>
<dbReference type="GO" id="GO:0001046">
    <property type="term" value="F:core promoter sequence-specific DNA binding"/>
    <property type="evidence" value="ECO:0007669"/>
    <property type="project" value="TreeGrafter"/>
</dbReference>
<dbReference type="VEuPathDB" id="MicrosporidiaDB:THOM_1475"/>
<dbReference type="OMA" id="EWEKSMT"/>
<dbReference type="GO" id="GO:0003887">
    <property type="term" value="F:DNA-directed DNA polymerase activity"/>
    <property type="evidence" value="ECO:0007669"/>
    <property type="project" value="UniProtKB-EC"/>
</dbReference>
<dbReference type="CDD" id="cd22906">
    <property type="entry name" value="HFD_DRAP1"/>
    <property type="match status" value="1"/>
</dbReference>
<evidence type="ECO:0000256" key="2">
    <source>
        <dbReference type="ARBA" id="ARBA00023242"/>
    </source>
</evidence>
<evidence type="ECO:0000313" key="6">
    <source>
        <dbReference type="Proteomes" id="UP000011185"/>
    </source>
</evidence>
<keyword evidence="6" id="KW-1185">Reference proteome</keyword>
<dbReference type="InterPro" id="IPR003958">
    <property type="entry name" value="CBFA_NFYB_domain"/>
</dbReference>
<name>L7JWY5_TRAHO</name>
<dbReference type="InterPro" id="IPR050568">
    <property type="entry name" value="Transcr_DNA_Rep_Reg"/>
</dbReference>
<organism evidence="5 6">
    <name type="scientific">Trachipleistophora hominis</name>
    <name type="common">Microsporidian parasite</name>
    <dbReference type="NCBI Taxonomy" id="72359"/>
    <lineage>
        <taxon>Eukaryota</taxon>
        <taxon>Fungi</taxon>
        <taxon>Fungi incertae sedis</taxon>
        <taxon>Microsporidia</taxon>
        <taxon>Pleistophoridae</taxon>
        <taxon>Trachipleistophora</taxon>
    </lineage>
</organism>
<feature type="domain" description="Transcription factor CBF/NF-Y/archaeal histone" evidence="4">
    <location>
        <begin position="88"/>
        <end position="149"/>
    </location>
</feature>
<proteinExistence type="predicted"/>
<feature type="compositionally biased region" description="Polar residues" evidence="3">
    <location>
        <begin position="51"/>
        <end position="73"/>
    </location>
</feature>
<keyword evidence="5" id="KW-0808">Transferase</keyword>
<accession>L7JWY5</accession>
<dbReference type="PANTHER" id="PTHR10252:SF5">
    <property type="entry name" value="DR1-ASSOCIATED COREPRESSOR"/>
    <property type="match status" value="1"/>
</dbReference>
<dbReference type="GO" id="GO:0046982">
    <property type="term" value="F:protein heterodimerization activity"/>
    <property type="evidence" value="ECO:0007669"/>
    <property type="project" value="InterPro"/>
</dbReference>
<dbReference type="Proteomes" id="UP000011185">
    <property type="component" value="Unassembled WGS sequence"/>
</dbReference>
<dbReference type="InParanoid" id="L7JWY5"/>
<dbReference type="InterPro" id="IPR009072">
    <property type="entry name" value="Histone-fold"/>
</dbReference>
<dbReference type="EMBL" id="JH993942">
    <property type="protein sequence ID" value="ELQ75571.1"/>
    <property type="molecule type" value="Genomic_DNA"/>
</dbReference>
<dbReference type="OrthoDB" id="653904at2759"/>
<dbReference type="GO" id="GO:0016251">
    <property type="term" value="F:RNA polymerase II general transcription initiation factor activity"/>
    <property type="evidence" value="ECO:0007669"/>
    <property type="project" value="TreeGrafter"/>
</dbReference>
<evidence type="ECO:0000256" key="3">
    <source>
        <dbReference type="SAM" id="MobiDB-lite"/>
    </source>
</evidence>
<dbReference type="EC" id="2.7.7.7" evidence="5"/>
<dbReference type="PANTHER" id="PTHR10252">
    <property type="entry name" value="HISTONE-LIKE TRANSCRIPTION FACTOR CCAAT-RELATED"/>
    <property type="match status" value="1"/>
</dbReference>
<dbReference type="STRING" id="72359.L7JWY5"/>
<feature type="compositionally biased region" description="Basic residues" evidence="3">
    <location>
        <begin position="1"/>
        <end position="17"/>
    </location>
</feature>
<dbReference type="HOGENOM" id="CLU_1612068_0_0_1"/>
<dbReference type="SUPFAM" id="SSF47113">
    <property type="entry name" value="Histone-fold"/>
    <property type="match status" value="1"/>
</dbReference>
<evidence type="ECO:0000313" key="5">
    <source>
        <dbReference type="EMBL" id="ELQ75571.1"/>
    </source>
</evidence>
<evidence type="ECO:0000256" key="1">
    <source>
        <dbReference type="ARBA" id="ARBA00004123"/>
    </source>
</evidence>
<dbReference type="Pfam" id="PF00808">
    <property type="entry name" value="CBFD_NFYB_HMF"/>
    <property type="match status" value="1"/>
</dbReference>
<evidence type="ECO:0000259" key="4">
    <source>
        <dbReference type="Pfam" id="PF00808"/>
    </source>
</evidence>